<name>A0A7J7GBV4_CAMSI</name>
<accession>A0A7J7GBV4</accession>
<dbReference type="EMBL" id="JACBKZ010000012">
    <property type="protein sequence ID" value="KAF5936978.1"/>
    <property type="molecule type" value="Genomic_DNA"/>
</dbReference>
<dbReference type="Proteomes" id="UP000593564">
    <property type="component" value="Unassembled WGS sequence"/>
</dbReference>
<evidence type="ECO:0000313" key="2">
    <source>
        <dbReference type="Proteomes" id="UP000593564"/>
    </source>
</evidence>
<reference evidence="1 2" key="2">
    <citation type="submission" date="2020-07" db="EMBL/GenBank/DDBJ databases">
        <title>Genome assembly of wild tea tree DASZ reveals pedigree and selection history of tea varieties.</title>
        <authorList>
            <person name="Zhang W."/>
        </authorList>
    </citation>
    <scope>NUCLEOTIDE SEQUENCE [LARGE SCALE GENOMIC DNA]</scope>
    <source>
        <strain evidence="2">cv. G240</strain>
        <tissue evidence="1">Leaf</tissue>
    </source>
</reference>
<protein>
    <submittedName>
        <fullName evidence="1">Uncharacterized protein</fullName>
    </submittedName>
</protein>
<gene>
    <name evidence="1" type="ORF">HYC85_024484</name>
</gene>
<keyword evidence="2" id="KW-1185">Reference proteome</keyword>
<reference evidence="2" key="1">
    <citation type="journal article" date="2020" name="Nat. Commun.">
        <title>Genome assembly of wild tea tree DASZ reveals pedigree and selection history of tea varieties.</title>
        <authorList>
            <person name="Zhang W."/>
            <person name="Zhang Y."/>
            <person name="Qiu H."/>
            <person name="Guo Y."/>
            <person name="Wan H."/>
            <person name="Zhang X."/>
            <person name="Scossa F."/>
            <person name="Alseekh S."/>
            <person name="Zhang Q."/>
            <person name="Wang P."/>
            <person name="Xu L."/>
            <person name="Schmidt M.H."/>
            <person name="Jia X."/>
            <person name="Li D."/>
            <person name="Zhu A."/>
            <person name="Guo F."/>
            <person name="Chen W."/>
            <person name="Ni D."/>
            <person name="Usadel B."/>
            <person name="Fernie A.R."/>
            <person name="Wen W."/>
        </authorList>
    </citation>
    <scope>NUCLEOTIDE SEQUENCE [LARGE SCALE GENOMIC DNA]</scope>
    <source>
        <strain evidence="2">cv. G240</strain>
    </source>
</reference>
<comment type="caution">
    <text evidence="1">The sequence shown here is derived from an EMBL/GenBank/DDBJ whole genome shotgun (WGS) entry which is preliminary data.</text>
</comment>
<sequence length="125" mass="13796">MASPIPIHTYIYIYIYTTFSLLPFDFKTSLRFGQGPSHCRLLTSHSAILSPLSNNPIIAECFLIPGMANNAQFPGMQAFNLFPNQLLLSISHASASSYTPGSSSRCSSFHVNASRVFFPAFDKEL</sequence>
<organism evidence="1 2">
    <name type="scientific">Camellia sinensis</name>
    <name type="common">Tea plant</name>
    <name type="synonym">Thea sinensis</name>
    <dbReference type="NCBI Taxonomy" id="4442"/>
    <lineage>
        <taxon>Eukaryota</taxon>
        <taxon>Viridiplantae</taxon>
        <taxon>Streptophyta</taxon>
        <taxon>Embryophyta</taxon>
        <taxon>Tracheophyta</taxon>
        <taxon>Spermatophyta</taxon>
        <taxon>Magnoliopsida</taxon>
        <taxon>eudicotyledons</taxon>
        <taxon>Gunneridae</taxon>
        <taxon>Pentapetalae</taxon>
        <taxon>asterids</taxon>
        <taxon>Ericales</taxon>
        <taxon>Theaceae</taxon>
        <taxon>Camellia</taxon>
    </lineage>
</organism>
<dbReference type="AlphaFoldDB" id="A0A7J7GBV4"/>
<proteinExistence type="predicted"/>
<evidence type="ECO:0000313" key="1">
    <source>
        <dbReference type="EMBL" id="KAF5936978.1"/>
    </source>
</evidence>